<dbReference type="InterPro" id="IPR017871">
    <property type="entry name" value="ABC_transporter-like_CS"/>
</dbReference>
<feature type="transmembrane region" description="Helical" evidence="12">
    <location>
        <begin position="6"/>
        <end position="30"/>
    </location>
</feature>
<keyword evidence="17" id="KW-1185">Reference proteome</keyword>
<organism evidence="15">
    <name type="scientific">Capitella teleta</name>
    <name type="common">Polychaete worm</name>
    <dbReference type="NCBI Taxonomy" id="283909"/>
    <lineage>
        <taxon>Eukaryota</taxon>
        <taxon>Metazoa</taxon>
        <taxon>Spiralia</taxon>
        <taxon>Lophotrochozoa</taxon>
        <taxon>Annelida</taxon>
        <taxon>Polychaeta</taxon>
        <taxon>Sedentaria</taxon>
        <taxon>Scolecida</taxon>
        <taxon>Capitellidae</taxon>
        <taxon>Capitella</taxon>
    </lineage>
</organism>
<dbReference type="GO" id="GO:0090374">
    <property type="term" value="P:oligopeptide export from mitochondrion"/>
    <property type="evidence" value="ECO:0007669"/>
    <property type="project" value="TreeGrafter"/>
</dbReference>
<keyword evidence="5" id="KW-0677">Repeat</keyword>
<reference evidence="15 17" key="2">
    <citation type="journal article" date="2013" name="Nature">
        <title>Insights into bilaterian evolution from three spiralian genomes.</title>
        <authorList>
            <person name="Simakov O."/>
            <person name="Marletaz F."/>
            <person name="Cho S.J."/>
            <person name="Edsinger-Gonzales E."/>
            <person name="Havlak P."/>
            <person name="Hellsten U."/>
            <person name="Kuo D.H."/>
            <person name="Larsson T."/>
            <person name="Lv J."/>
            <person name="Arendt D."/>
            <person name="Savage R."/>
            <person name="Osoegawa K."/>
            <person name="de Jong P."/>
            <person name="Grimwood J."/>
            <person name="Chapman J.A."/>
            <person name="Shapiro H."/>
            <person name="Aerts A."/>
            <person name="Otillar R.P."/>
            <person name="Terry A.Y."/>
            <person name="Boore J.L."/>
            <person name="Grigoriev I.V."/>
            <person name="Lindberg D.R."/>
            <person name="Seaver E.C."/>
            <person name="Weisblat D.A."/>
            <person name="Putnam N.H."/>
            <person name="Rokhsar D.S."/>
        </authorList>
    </citation>
    <scope>NUCLEOTIDE SEQUENCE</scope>
    <source>
        <strain evidence="15 17">I ESC-2004</strain>
    </source>
</reference>
<evidence type="ECO:0000256" key="6">
    <source>
        <dbReference type="ARBA" id="ARBA00022741"/>
    </source>
</evidence>
<dbReference type="EnsemblMetazoa" id="CapteT197681">
    <property type="protein sequence ID" value="CapteP197681"/>
    <property type="gene ID" value="CapteG197681"/>
</dbReference>
<dbReference type="EMBL" id="AMQN01003891">
    <property type="status" value="NOT_ANNOTATED_CDS"/>
    <property type="molecule type" value="Genomic_DNA"/>
</dbReference>
<dbReference type="SMART" id="SM00382">
    <property type="entry name" value="AAA"/>
    <property type="match status" value="2"/>
</dbReference>
<evidence type="ECO:0000256" key="12">
    <source>
        <dbReference type="SAM" id="Phobius"/>
    </source>
</evidence>
<keyword evidence="3" id="KW-0813">Transport</keyword>
<sequence>MLRGYIKYFCALGCGMFLLGSLAMSMWVWAAERQSTRIRKLFFQALMRQHIGWFDQQQVGELTARLADDINSIQNGMGEKVSLFMQYFSTFIAGYFVGFIKGWKLTLVIISVAPIVAVAIGALTFVGGVVISCFSLFYCTFSAAYGGAGAVAEEVLSAIKTVAAFGGEKKEVERYSQNLTAARSLGIKKGIVSGFGQGFIQLTIFSSFAISFWYGSKLVREQDSDYSGGKVLQVFLAVLIGSMSFGNAAPNLETFSIARGAAAKVYEIIGLESEIDSSSEEGLKPKDIEGDIKFEDVSFNYPTRADVPVLREFDLEVNVGQTVALVGASGCGKSTSVQLLQRFYDPFQGTIKIGGYDIRDLNVGYLRELIGVVSQEPILFAESISENIRYGREGVTQEEIEKAAQEANAHDFICKLPKKYETLVGERGTQLSGGQKQRVAIARALVRNPRILLLDEATSALDMESEAVVQDALDKVRMGRTTLIIAHRLSTIKTADVIVGIKEGRAVEKGNHEQLMNIQGLYYELVMNQTKGDGEALVDDPFDPEVPLLEKNSILQQSVSPRASSAQRSLRHSLKRQGSVISGSGSIWSEKDEEEAAEKLPPATLSRILRLNSPEVPYIIFGSLSGIMVGAINPVFAVILSELLAVIFNFLFAVTGENLTMRLRKLAFAAILRQDMSYFDDTSNQVGALTARLATDASTVKGAAGPSAGLLTQSVSGMGTGLVIAFVFGWKLALVVVCFLPIIMASGMIQGRMSEGNSKRNVQSLEDGAKLATEAIENIRTVAALTKEKYFMDRYNAHFETIYKKGRLQAVLFGVFFGLSQSIIFFTYAVTYGYGSVLIDNGEMEFKNVFRVFAAITFGGLAAGRASSLSPDFTKAKLAAAKIFALLDRTPLIDSSSEDGIAPETCSGEIRLETVHFHYPSRANMPVLRGLSIEVKRGQKIALVGSSGCGKSTSVQLVERFYDSESGSVKVDGQNVKDVRLSWLRKQIGLVSQEPVLFDMSIRENIAYGDNSRDVAMAEVIEAAKKSNIHNFIISLPKGYETHVGEKGAQLSGGQKQRVAIARALIRNPKILLLDEATSALDTESEKVVQEALDQAMDGRTSIVIAHRLSTIRDADKIVVMDQGRVAEAGSHAELMAAEGLYYKLIQVQNRKHRETAAL</sequence>
<dbReference type="InterPro" id="IPR039421">
    <property type="entry name" value="Type_1_exporter"/>
</dbReference>
<comment type="subcellular location">
    <subcellularLocation>
        <location evidence="1">Membrane</location>
        <topology evidence="1">Multi-pass membrane protein</topology>
    </subcellularLocation>
</comment>
<evidence type="ECO:0000259" key="13">
    <source>
        <dbReference type="PROSITE" id="PS50893"/>
    </source>
</evidence>
<dbReference type="OrthoDB" id="6500128at2759"/>
<evidence type="ECO:0000256" key="3">
    <source>
        <dbReference type="ARBA" id="ARBA00022448"/>
    </source>
</evidence>
<dbReference type="FunFam" id="1.20.1560.10:FF:000018">
    <property type="entry name" value="ATP-binding cassette subfamily B member 11"/>
    <property type="match status" value="1"/>
</dbReference>
<evidence type="ECO:0000313" key="15">
    <source>
        <dbReference type="EMBL" id="ELU18040.1"/>
    </source>
</evidence>
<dbReference type="STRING" id="283909.R7VLY6"/>
<gene>
    <name evidence="15" type="ORF">CAPTEDRAFT_197681</name>
</gene>
<keyword evidence="4 12" id="KW-0812">Transmembrane</keyword>
<dbReference type="PROSITE" id="PS00211">
    <property type="entry name" value="ABC_TRANSPORTER_1"/>
    <property type="match status" value="2"/>
</dbReference>
<keyword evidence="7" id="KW-0067">ATP-binding</keyword>
<dbReference type="HOGENOM" id="CLU_000604_17_2_1"/>
<keyword evidence="8" id="KW-1278">Translocase</keyword>
<evidence type="ECO:0000256" key="8">
    <source>
        <dbReference type="ARBA" id="ARBA00022967"/>
    </source>
</evidence>
<dbReference type="FunFam" id="3.40.50.300:FF:000479">
    <property type="entry name" value="Multidrug resistance protein 1A"/>
    <property type="match status" value="2"/>
</dbReference>
<dbReference type="Proteomes" id="UP000014760">
    <property type="component" value="Unassembled WGS sequence"/>
</dbReference>
<evidence type="ECO:0000256" key="2">
    <source>
        <dbReference type="ARBA" id="ARBA00007577"/>
    </source>
</evidence>
<dbReference type="Pfam" id="PF00664">
    <property type="entry name" value="ABC_membrane"/>
    <property type="match status" value="2"/>
</dbReference>
<feature type="transmembrane region" description="Helical" evidence="12">
    <location>
        <begin position="722"/>
        <end position="743"/>
    </location>
</feature>
<keyword evidence="6" id="KW-0547">Nucleotide-binding</keyword>
<dbReference type="GO" id="GO:0016887">
    <property type="term" value="F:ATP hydrolysis activity"/>
    <property type="evidence" value="ECO:0007669"/>
    <property type="project" value="InterPro"/>
</dbReference>
<dbReference type="EMBL" id="KB292163">
    <property type="protein sequence ID" value="ELU18040.1"/>
    <property type="molecule type" value="Genomic_DNA"/>
</dbReference>
<reference evidence="17" key="1">
    <citation type="submission" date="2012-12" db="EMBL/GenBank/DDBJ databases">
        <authorList>
            <person name="Hellsten U."/>
            <person name="Grimwood J."/>
            <person name="Chapman J.A."/>
            <person name="Shapiro H."/>
            <person name="Aerts A."/>
            <person name="Otillar R.P."/>
            <person name="Terry A.Y."/>
            <person name="Boore J.L."/>
            <person name="Simakov O."/>
            <person name="Marletaz F."/>
            <person name="Cho S.-J."/>
            <person name="Edsinger-Gonzales E."/>
            <person name="Havlak P."/>
            <person name="Kuo D.-H."/>
            <person name="Larsson T."/>
            <person name="Lv J."/>
            <person name="Arendt D."/>
            <person name="Savage R."/>
            <person name="Osoegawa K."/>
            <person name="de Jong P."/>
            <person name="Lindberg D.R."/>
            <person name="Seaver E.C."/>
            <person name="Weisblat D.A."/>
            <person name="Putnam N.H."/>
            <person name="Grigoriev I.V."/>
            <person name="Rokhsar D.S."/>
        </authorList>
    </citation>
    <scope>NUCLEOTIDE SEQUENCE</scope>
    <source>
        <strain evidence="17">I ESC-2004</strain>
    </source>
</reference>
<protein>
    <recommendedName>
        <fullName evidence="18">Bile salt export pump</fullName>
    </recommendedName>
</protein>
<dbReference type="CDD" id="cd18577">
    <property type="entry name" value="ABC_6TM_Pgp_ABCB1_D1_like"/>
    <property type="match status" value="1"/>
</dbReference>
<feature type="transmembrane region" description="Helical" evidence="12">
    <location>
        <begin position="618"/>
        <end position="651"/>
    </location>
</feature>
<keyword evidence="10 12" id="KW-0472">Membrane</keyword>
<feature type="domain" description="ABC transmembrane type-1" evidence="14">
    <location>
        <begin position="1"/>
        <end position="255"/>
    </location>
</feature>
<dbReference type="PROSITE" id="PS50929">
    <property type="entry name" value="ABC_TM1F"/>
    <property type="match status" value="2"/>
</dbReference>
<feature type="transmembrane region" description="Helical" evidence="12">
    <location>
        <begin position="810"/>
        <end position="829"/>
    </location>
</feature>
<dbReference type="OMA" id="MAYFDTY"/>
<dbReference type="PANTHER" id="PTHR43394:SF27">
    <property type="entry name" value="ATP-DEPENDENT TRANSLOCASE ABCB1-LIKE"/>
    <property type="match status" value="1"/>
</dbReference>
<reference evidence="16" key="3">
    <citation type="submission" date="2015-06" db="UniProtKB">
        <authorList>
            <consortium name="EnsemblMetazoa"/>
        </authorList>
    </citation>
    <scope>IDENTIFICATION</scope>
</reference>
<dbReference type="InterPro" id="IPR027417">
    <property type="entry name" value="P-loop_NTPase"/>
</dbReference>
<dbReference type="AlphaFoldDB" id="R7VLY6"/>
<feature type="transmembrane region" description="Helical" evidence="12">
    <location>
        <begin position="106"/>
        <end position="139"/>
    </location>
</feature>
<dbReference type="CDD" id="cd03249">
    <property type="entry name" value="ABC_MTABC3_MDL1_MDL2"/>
    <property type="match status" value="2"/>
</dbReference>
<dbReference type="GO" id="GO:0015421">
    <property type="term" value="F:ABC-type oligopeptide transporter activity"/>
    <property type="evidence" value="ECO:0007669"/>
    <property type="project" value="TreeGrafter"/>
</dbReference>
<dbReference type="SUPFAM" id="SSF90123">
    <property type="entry name" value="ABC transporter transmembrane region"/>
    <property type="match status" value="2"/>
</dbReference>
<dbReference type="PANTHER" id="PTHR43394">
    <property type="entry name" value="ATP-DEPENDENT PERMEASE MDL1, MITOCHONDRIAL"/>
    <property type="match status" value="1"/>
</dbReference>
<dbReference type="PROSITE" id="PS50893">
    <property type="entry name" value="ABC_TRANSPORTER_2"/>
    <property type="match status" value="2"/>
</dbReference>
<dbReference type="InterPro" id="IPR036640">
    <property type="entry name" value="ABC1_TM_sf"/>
</dbReference>
<feature type="transmembrane region" description="Helical" evidence="12">
    <location>
        <begin position="234"/>
        <end position="252"/>
    </location>
</feature>
<dbReference type="Pfam" id="PF00005">
    <property type="entry name" value="ABC_tran"/>
    <property type="match status" value="2"/>
</dbReference>
<comment type="similarity">
    <text evidence="2">Belongs to the ABC transporter superfamily. ABCB family. Multidrug resistance exporter (TC 3.A.1.201) subfamily.</text>
</comment>
<evidence type="ECO:0000313" key="17">
    <source>
        <dbReference type="Proteomes" id="UP000014760"/>
    </source>
</evidence>
<dbReference type="InterPro" id="IPR003439">
    <property type="entry name" value="ABC_transporter-like_ATP-bd"/>
</dbReference>
<feature type="domain" description="ABC transmembrane type-1" evidence="14">
    <location>
        <begin position="635"/>
        <end position="875"/>
    </location>
</feature>
<accession>R7VLY6</accession>
<evidence type="ECO:0000256" key="10">
    <source>
        <dbReference type="ARBA" id="ARBA00023136"/>
    </source>
</evidence>
<dbReference type="SUPFAM" id="SSF52540">
    <property type="entry name" value="P-loop containing nucleoside triphosphate hydrolases"/>
    <property type="match status" value="2"/>
</dbReference>
<evidence type="ECO:0000259" key="14">
    <source>
        <dbReference type="PROSITE" id="PS50929"/>
    </source>
</evidence>
<dbReference type="GO" id="GO:0005524">
    <property type="term" value="F:ATP binding"/>
    <property type="evidence" value="ECO:0007669"/>
    <property type="project" value="UniProtKB-KW"/>
</dbReference>
<evidence type="ECO:0000256" key="11">
    <source>
        <dbReference type="ARBA" id="ARBA00023180"/>
    </source>
</evidence>
<dbReference type="FunCoup" id="R7VLY6">
    <property type="interactions" value="85"/>
</dbReference>
<dbReference type="CDD" id="cd18578">
    <property type="entry name" value="ABC_6TM_Pgp_ABCB1_D2_like"/>
    <property type="match status" value="1"/>
</dbReference>
<evidence type="ECO:0000256" key="5">
    <source>
        <dbReference type="ARBA" id="ARBA00022737"/>
    </source>
</evidence>
<dbReference type="InterPro" id="IPR011527">
    <property type="entry name" value="ABC1_TM_dom"/>
</dbReference>
<evidence type="ECO:0000256" key="7">
    <source>
        <dbReference type="ARBA" id="ARBA00022840"/>
    </source>
</evidence>
<proteinExistence type="inferred from homology"/>
<keyword evidence="9 12" id="KW-1133">Transmembrane helix</keyword>
<dbReference type="InterPro" id="IPR003593">
    <property type="entry name" value="AAA+_ATPase"/>
</dbReference>
<evidence type="ECO:0000256" key="1">
    <source>
        <dbReference type="ARBA" id="ARBA00004141"/>
    </source>
</evidence>
<evidence type="ECO:0000256" key="9">
    <source>
        <dbReference type="ARBA" id="ARBA00022989"/>
    </source>
</evidence>
<evidence type="ECO:0000256" key="4">
    <source>
        <dbReference type="ARBA" id="ARBA00022692"/>
    </source>
</evidence>
<dbReference type="Gene3D" id="1.20.1560.10">
    <property type="entry name" value="ABC transporter type 1, transmembrane domain"/>
    <property type="match status" value="2"/>
</dbReference>
<dbReference type="Gene3D" id="3.40.50.300">
    <property type="entry name" value="P-loop containing nucleotide triphosphate hydrolases"/>
    <property type="match status" value="2"/>
</dbReference>
<evidence type="ECO:0000313" key="16">
    <source>
        <dbReference type="EnsemblMetazoa" id="CapteP197681"/>
    </source>
</evidence>
<evidence type="ECO:0008006" key="18">
    <source>
        <dbReference type="Google" id="ProtNLM"/>
    </source>
</evidence>
<name>R7VLY6_CAPTE</name>
<dbReference type="GO" id="GO:0005743">
    <property type="term" value="C:mitochondrial inner membrane"/>
    <property type="evidence" value="ECO:0007669"/>
    <property type="project" value="TreeGrafter"/>
</dbReference>
<keyword evidence="11" id="KW-0325">Glycoprotein</keyword>
<feature type="transmembrane region" description="Helical" evidence="12">
    <location>
        <begin position="81"/>
        <end position="100"/>
    </location>
</feature>
<feature type="domain" description="ABC transporter" evidence="13">
    <location>
        <begin position="910"/>
        <end position="1148"/>
    </location>
</feature>
<feature type="transmembrane region" description="Helical" evidence="12">
    <location>
        <begin position="191"/>
        <end position="214"/>
    </location>
</feature>
<feature type="domain" description="ABC transporter" evidence="13">
    <location>
        <begin position="292"/>
        <end position="528"/>
    </location>
</feature>